<proteinExistence type="predicted"/>
<protein>
    <submittedName>
        <fullName evidence="1">Uncharacterized protein</fullName>
    </submittedName>
</protein>
<comment type="caution">
    <text evidence="1">The sequence shown here is derived from an EMBL/GenBank/DDBJ whole genome shotgun (WGS) entry which is preliminary data.</text>
</comment>
<evidence type="ECO:0000313" key="2">
    <source>
        <dbReference type="Proteomes" id="UP001232163"/>
    </source>
</evidence>
<dbReference type="EMBL" id="JAURUR010000011">
    <property type="protein sequence ID" value="MDP9765362.1"/>
    <property type="molecule type" value="Genomic_DNA"/>
</dbReference>
<gene>
    <name evidence="1" type="ORF">QO006_002813</name>
</gene>
<organism evidence="1 2">
    <name type="scientific">Deinococcus enclensis</name>
    <dbReference type="NCBI Taxonomy" id="1049582"/>
    <lineage>
        <taxon>Bacteria</taxon>
        <taxon>Thermotogati</taxon>
        <taxon>Deinococcota</taxon>
        <taxon>Deinococci</taxon>
        <taxon>Deinococcales</taxon>
        <taxon>Deinococcaceae</taxon>
        <taxon>Deinococcus</taxon>
    </lineage>
</organism>
<evidence type="ECO:0000313" key="1">
    <source>
        <dbReference type="EMBL" id="MDP9765362.1"/>
    </source>
</evidence>
<sequence>MTLTEPPVTLQPFTIATALLKKLVTHQATTIERAIAEAVMNAVDAGAKWILELRRPSPLLAYRGYLRLS</sequence>
<keyword evidence="2" id="KW-1185">Reference proteome</keyword>
<dbReference type="RefSeq" id="WP_307467284.1">
    <property type="nucleotide sequence ID" value="NZ_JAURUR010000011.1"/>
</dbReference>
<accession>A0ABT9MFK7</accession>
<dbReference type="Proteomes" id="UP001232163">
    <property type="component" value="Unassembled WGS sequence"/>
</dbReference>
<name>A0ABT9MFK7_9DEIO</name>
<reference evidence="1 2" key="1">
    <citation type="submission" date="2023-07" db="EMBL/GenBank/DDBJ databases">
        <title>Genomic Encyclopedia of Type Strains, Phase IV (KMG-IV): sequencing the most valuable type-strain genomes for metagenomic binning, comparative biology and taxonomic classification.</title>
        <authorList>
            <person name="Goeker M."/>
        </authorList>
    </citation>
    <scope>NUCLEOTIDE SEQUENCE [LARGE SCALE GENOMIC DNA]</scope>
    <source>
        <strain evidence="1 2">NIO-1023</strain>
    </source>
</reference>